<reference evidence="2" key="1">
    <citation type="submission" date="2022-11" db="UniProtKB">
        <authorList>
            <consortium name="WormBaseParasite"/>
        </authorList>
    </citation>
    <scope>IDENTIFICATION</scope>
</reference>
<protein>
    <submittedName>
        <fullName evidence="2">Uncharacterized protein</fullName>
    </submittedName>
</protein>
<sequence length="286" mass="31583">MLLKLNIFTRSFLASIRMLSTANNNNRMYNFEGKTVIVTGSSAGIGQSAAVRFGKEGANITIHGRNPDGIEETKKQLSKVGVGEDRIQVVFGDMVKDKTLHDLVEKTVKKFGQIDVVVNNAGGSAVQEGYDKAEINSLDYILELNLKSVMKLNAIALPYLEKTKGNIVNHPEELNYCVAKGGLDQYCRNASVNFAPRGIRINNLNPGWISTEIRFRGGTTKEGQKHFEETWVKKNVPMKRSGLPHEMANIFVFLASDEASFMTGSLVIADGGLQNWSEPQIPYTKV</sequence>
<dbReference type="Proteomes" id="UP000887580">
    <property type="component" value="Unplaced"/>
</dbReference>
<organism evidence="1 2">
    <name type="scientific">Panagrolaimus sp. PS1159</name>
    <dbReference type="NCBI Taxonomy" id="55785"/>
    <lineage>
        <taxon>Eukaryota</taxon>
        <taxon>Metazoa</taxon>
        <taxon>Ecdysozoa</taxon>
        <taxon>Nematoda</taxon>
        <taxon>Chromadorea</taxon>
        <taxon>Rhabditida</taxon>
        <taxon>Tylenchina</taxon>
        <taxon>Panagrolaimomorpha</taxon>
        <taxon>Panagrolaimoidea</taxon>
        <taxon>Panagrolaimidae</taxon>
        <taxon>Panagrolaimus</taxon>
    </lineage>
</organism>
<evidence type="ECO:0000313" key="2">
    <source>
        <dbReference type="WBParaSite" id="PS1159_v2.g18289.t1"/>
    </source>
</evidence>
<evidence type="ECO:0000313" key="1">
    <source>
        <dbReference type="Proteomes" id="UP000887580"/>
    </source>
</evidence>
<name>A0AC35FMA8_9BILA</name>
<dbReference type="WBParaSite" id="PS1159_v2.g18289.t1">
    <property type="protein sequence ID" value="PS1159_v2.g18289.t1"/>
    <property type="gene ID" value="PS1159_v2.g18289"/>
</dbReference>
<proteinExistence type="predicted"/>
<accession>A0AC35FMA8</accession>